<name>A0ACB9MF98_9MYRT</name>
<gene>
    <name evidence="1" type="ORF">MLD38_035112</name>
</gene>
<reference evidence="2" key="1">
    <citation type="journal article" date="2023" name="Front. Plant Sci.">
        <title>Chromosomal-level genome assembly of Melastoma candidum provides insights into trichome evolution.</title>
        <authorList>
            <person name="Zhong Y."/>
            <person name="Wu W."/>
            <person name="Sun C."/>
            <person name="Zou P."/>
            <person name="Liu Y."/>
            <person name="Dai S."/>
            <person name="Zhou R."/>
        </authorList>
    </citation>
    <scope>NUCLEOTIDE SEQUENCE [LARGE SCALE GENOMIC DNA]</scope>
</reference>
<evidence type="ECO:0000313" key="2">
    <source>
        <dbReference type="Proteomes" id="UP001057402"/>
    </source>
</evidence>
<dbReference type="EMBL" id="CM042889">
    <property type="protein sequence ID" value="KAI4321766.1"/>
    <property type="molecule type" value="Genomic_DNA"/>
</dbReference>
<organism evidence="1 2">
    <name type="scientific">Melastoma candidum</name>
    <dbReference type="NCBI Taxonomy" id="119954"/>
    <lineage>
        <taxon>Eukaryota</taxon>
        <taxon>Viridiplantae</taxon>
        <taxon>Streptophyta</taxon>
        <taxon>Embryophyta</taxon>
        <taxon>Tracheophyta</taxon>
        <taxon>Spermatophyta</taxon>
        <taxon>Magnoliopsida</taxon>
        <taxon>eudicotyledons</taxon>
        <taxon>Gunneridae</taxon>
        <taxon>Pentapetalae</taxon>
        <taxon>rosids</taxon>
        <taxon>malvids</taxon>
        <taxon>Myrtales</taxon>
        <taxon>Melastomataceae</taxon>
        <taxon>Melastomatoideae</taxon>
        <taxon>Melastomateae</taxon>
        <taxon>Melastoma</taxon>
    </lineage>
</organism>
<dbReference type="Proteomes" id="UP001057402">
    <property type="component" value="Chromosome 10"/>
</dbReference>
<evidence type="ECO:0000313" key="1">
    <source>
        <dbReference type="EMBL" id="KAI4321766.1"/>
    </source>
</evidence>
<protein>
    <submittedName>
        <fullName evidence="1">Uncharacterized protein</fullName>
    </submittedName>
</protein>
<comment type="caution">
    <text evidence="1">The sequence shown here is derived from an EMBL/GenBank/DDBJ whole genome shotgun (WGS) entry which is preliminary data.</text>
</comment>
<keyword evidence="2" id="KW-1185">Reference proteome</keyword>
<accession>A0ACB9MF98</accession>
<sequence>MSVEGCAAAEILGRVESKSRRRSMSSFSGYLDDLSHEHTSSSGQFPQGSTLSASEECTREKTGSIYKSKRGGGWMAAWRWSRIRRNYRKRTVAVVSRRQSTSKQISTAGNVTDEAVATSGDHSNKEIKHVDLGKCVVSGAQMDELIVRYASEQSSRDRIRRNAKEKYSAASLSLKYQPKCFQDIVGHETIIRVMINTIQKNKVVSLYLFHGPIGTGKSSTARILTMALNCEADPDSRPCWNCRECLRSLYVMDMCSGSRSSGFEKIKTLIQSTSFTHTLVGYKVFIIEECHLLTPEAWDELLGIIEGSYSSSIVFILITMDIDVLPVTVSSRCQKYCFPKLKDSDVKNKLERIAVQEGISIEPGAMQLITAKADGSLREAENILDQLTLLGTRITTPIVQEINESNKAARRNKCKALRDYIVQIDGMADYLAGLHEVLLSMAEEEASRAEEANEDPLPFFTFGPPRGDQDTSFDDTPPEGDGEDDCWSDGSRGFFEARSSEDHGSSSE</sequence>
<proteinExistence type="predicted"/>